<proteinExistence type="predicted"/>
<sequence length="123" mass="13663">RLRVHVYVQCRSTATPCTPAVNIFPHDLIRVPTLETRGAATLDTAPIKREPHKIQNKRRKCEVREAEVLEPKDLTSRAMFPATQIKMSTSPATSPTMSNSSSPTPTPPSHPQLNYNHKITGIP</sequence>
<protein>
    <submittedName>
        <fullName evidence="2">Uncharacterized protein</fullName>
    </submittedName>
</protein>
<organism evidence="2">
    <name type="scientific">Graphocephala atropunctata</name>
    <dbReference type="NCBI Taxonomy" id="36148"/>
    <lineage>
        <taxon>Eukaryota</taxon>
        <taxon>Metazoa</taxon>
        <taxon>Ecdysozoa</taxon>
        <taxon>Arthropoda</taxon>
        <taxon>Hexapoda</taxon>
        <taxon>Insecta</taxon>
        <taxon>Pterygota</taxon>
        <taxon>Neoptera</taxon>
        <taxon>Paraneoptera</taxon>
        <taxon>Hemiptera</taxon>
        <taxon>Auchenorrhyncha</taxon>
        <taxon>Membracoidea</taxon>
        <taxon>Cicadellidae</taxon>
        <taxon>Cicadellinae</taxon>
        <taxon>Cicadellini</taxon>
        <taxon>Graphocephala</taxon>
    </lineage>
</organism>
<dbReference type="AlphaFoldDB" id="A0A1B6KZZ2"/>
<feature type="non-terminal residue" evidence="2">
    <location>
        <position position="123"/>
    </location>
</feature>
<dbReference type="EMBL" id="GEBQ01023006">
    <property type="protein sequence ID" value="JAT16971.1"/>
    <property type="molecule type" value="Transcribed_RNA"/>
</dbReference>
<gene>
    <name evidence="2" type="ORF">g.50040</name>
</gene>
<evidence type="ECO:0000313" key="2">
    <source>
        <dbReference type="EMBL" id="JAT16971.1"/>
    </source>
</evidence>
<accession>A0A1B6KZZ2</accession>
<reference evidence="2" key="1">
    <citation type="submission" date="2015-11" db="EMBL/GenBank/DDBJ databases">
        <title>De novo transcriptome assembly of four potential Pierce s Disease insect vectors from Arizona vineyards.</title>
        <authorList>
            <person name="Tassone E.E."/>
        </authorList>
    </citation>
    <scope>NUCLEOTIDE SEQUENCE</scope>
</reference>
<feature type="compositionally biased region" description="Low complexity" evidence="1">
    <location>
        <begin position="88"/>
        <end position="103"/>
    </location>
</feature>
<evidence type="ECO:0000256" key="1">
    <source>
        <dbReference type="SAM" id="MobiDB-lite"/>
    </source>
</evidence>
<feature type="region of interest" description="Disordered" evidence="1">
    <location>
        <begin position="81"/>
        <end position="123"/>
    </location>
</feature>
<feature type="non-terminal residue" evidence="2">
    <location>
        <position position="1"/>
    </location>
</feature>
<name>A0A1B6KZZ2_9HEMI</name>